<feature type="transmembrane region" description="Helical" evidence="1">
    <location>
        <begin position="146"/>
        <end position="165"/>
    </location>
</feature>
<dbReference type="AlphaFoldDB" id="A0A3P3RBN6"/>
<dbReference type="EMBL" id="RRCH01000022">
    <property type="protein sequence ID" value="RRJ30389.1"/>
    <property type="molecule type" value="Genomic_DNA"/>
</dbReference>
<evidence type="ECO:0000256" key="1">
    <source>
        <dbReference type="SAM" id="Phobius"/>
    </source>
</evidence>
<name>A0A3P3RBN6_9EURY</name>
<keyword evidence="1" id="KW-0812">Transmembrane</keyword>
<organism evidence="2 3">
    <name type="scientific">Halocatena pleomorpha</name>
    <dbReference type="NCBI Taxonomy" id="1785090"/>
    <lineage>
        <taxon>Archaea</taxon>
        <taxon>Methanobacteriati</taxon>
        <taxon>Methanobacteriota</taxon>
        <taxon>Stenosarchaea group</taxon>
        <taxon>Halobacteria</taxon>
        <taxon>Halobacteriales</taxon>
        <taxon>Natronomonadaceae</taxon>
        <taxon>Halocatena</taxon>
    </lineage>
</organism>
<keyword evidence="3" id="KW-1185">Reference proteome</keyword>
<comment type="caution">
    <text evidence="2">The sequence shown here is derived from an EMBL/GenBank/DDBJ whole genome shotgun (WGS) entry which is preliminary data.</text>
</comment>
<accession>A0A3P3RBN6</accession>
<feature type="transmembrane region" description="Helical" evidence="1">
    <location>
        <begin position="330"/>
        <end position="352"/>
    </location>
</feature>
<gene>
    <name evidence="2" type="ORF">EIK79_10360</name>
</gene>
<dbReference type="OrthoDB" id="307643at2157"/>
<feature type="transmembrane region" description="Helical" evidence="1">
    <location>
        <begin position="267"/>
        <end position="293"/>
    </location>
</feature>
<feature type="transmembrane region" description="Helical" evidence="1">
    <location>
        <begin position="405"/>
        <end position="425"/>
    </location>
</feature>
<reference evidence="2 3" key="1">
    <citation type="submission" date="2018-11" db="EMBL/GenBank/DDBJ databases">
        <title>Taxonoimc description of Halomarina strain SPP-AMP-1.</title>
        <authorList>
            <person name="Pal Y."/>
            <person name="Srinivasana K."/>
            <person name="Verma A."/>
            <person name="Kumar P."/>
        </authorList>
    </citation>
    <scope>NUCLEOTIDE SEQUENCE [LARGE SCALE GENOMIC DNA]</scope>
    <source>
        <strain evidence="2 3">SPP-AMP-1</strain>
    </source>
</reference>
<feature type="transmembrane region" description="Helical" evidence="1">
    <location>
        <begin position="364"/>
        <end position="384"/>
    </location>
</feature>
<keyword evidence="1" id="KW-0472">Membrane</keyword>
<protein>
    <submittedName>
        <fullName evidence="2">Uncharacterized protein</fullName>
    </submittedName>
</protein>
<evidence type="ECO:0000313" key="2">
    <source>
        <dbReference type="EMBL" id="RRJ30389.1"/>
    </source>
</evidence>
<keyword evidence="1" id="KW-1133">Transmembrane helix</keyword>
<proteinExistence type="predicted"/>
<sequence length="431" mass="46385">MAATGSVDLSSEPAPVPRWLVVSTGGGVIGASFLITSFVTDRETIRSVTAPQWSVPAWLLSPPVGSAIRLSSVVVLGVVVGGTVGTSSAISAFALLLVWSGWWAGYTMSVYLVGNTWPTLNPWRTIASVIAGWVSVDRSLPNWLDVWPSVGGLLGLVWLTMVTPLRTSPRLLAVVTVAYSLFTVAGGVVYGAPWFRHVDPISRLFRAYGRVAPFRRTSSGLTLTVPGSELTEGEARGEPTFIIAVLWVTTYDGLVSTPLWRELVETIGAVGVPVAMVYALGMGGGFGAFLLAYRTGTQHARRIGRTYITAQTIELRFARSLLPIAASYHFAHYLGSVLGVVALLTGILSQLFGGPIPVPSRPSWFGHAQLLSILCGHLLAVWVAHTTAFDLFTGRFQSIRSQYPFILMMIAYTMIGMWIVLHPSAQPPFVL</sequence>
<feature type="transmembrane region" description="Helical" evidence="1">
    <location>
        <begin position="172"/>
        <end position="195"/>
    </location>
</feature>
<feature type="transmembrane region" description="Helical" evidence="1">
    <location>
        <begin position="20"/>
        <end position="39"/>
    </location>
</feature>
<evidence type="ECO:0000313" key="3">
    <source>
        <dbReference type="Proteomes" id="UP000282322"/>
    </source>
</evidence>
<feature type="transmembrane region" description="Helical" evidence="1">
    <location>
        <begin position="73"/>
        <end position="99"/>
    </location>
</feature>
<dbReference type="Proteomes" id="UP000282322">
    <property type="component" value="Unassembled WGS sequence"/>
</dbReference>